<feature type="non-terminal residue" evidence="24">
    <location>
        <position position="1"/>
    </location>
</feature>
<feature type="compositionally biased region" description="Basic and acidic residues" evidence="22">
    <location>
        <begin position="1687"/>
        <end position="1705"/>
    </location>
</feature>
<dbReference type="InterPro" id="IPR006195">
    <property type="entry name" value="aa-tRNA-synth_II"/>
</dbReference>
<evidence type="ECO:0000256" key="21">
    <source>
        <dbReference type="ARBA" id="ARBA00047671"/>
    </source>
</evidence>
<gene>
    <name evidence="24" type="ORF">PGLA1383_LOCUS56441</name>
</gene>
<keyword evidence="17" id="KW-0472">Membrane</keyword>
<keyword evidence="10" id="KW-0479">Metal-binding</keyword>
<dbReference type="Pfam" id="PF03071">
    <property type="entry name" value="GNT-I"/>
    <property type="match status" value="2"/>
</dbReference>
<dbReference type="GO" id="GO:0006433">
    <property type="term" value="P:prolyl-tRNA aminoacylation"/>
    <property type="evidence" value="ECO:0007669"/>
    <property type="project" value="InterPro"/>
</dbReference>
<dbReference type="EMBL" id="CAJNNV010033039">
    <property type="protein sequence ID" value="CAE8641865.1"/>
    <property type="molecule type" value="Genomic_DNA"/>
</dbReference>
<dbReference type="EC" id="6.1.1.15" evidence="5"/>
<dbReference type="SUPFAM" id="SSF55681">
    <property type="entry name" value="Class II aaRS and biotin synthetases"/>
    <property type="match status" value="1"/>
</dbReference>
<dbReference type="Gene3D" id="3.30.930.10">
    <property type="entry name" value="Bira Bifunctional Protein, Domain 2"/>
    <property type="match status" value="1"/>
</dbReference>
<dbReference type="OrthoDB" id="440755at2759"/>
<dbReference type="GO" id="GO:0046872">
    <property type="term" value="F:metal ion binding"/>
    <property type="evidence" value="ECO:0007669"/>
    <property type="project" value="UniProtKB-KW"/>
</dbReference>
<dbReference type="PROSITE" id="PS50862">
    <property type="entry name" value="AA_TRNA_LIGASE_II"/>
    <property type="match status" value="1"/>
</dbReference>
<dbReference type="InterPro" id="IPR029044">
    <property type="entry name" value="Nucleotide-diphossugar_trans"/>
</dbReference>
<evidence type="ECO:0000256" key="15">
    <source>
        <dbReference type="ARBA" id="ARBA00022989"/>
    </source>
</evidence>
<evidence type="ECO:0000256" key="11">
    <source>
        <dbReference type="ARBA" id="ARBA00022741"/>
    </source>
</evidence>
<keyword evidence="14" id="KW-0735">Signal-anchor</keyword>
<feature type="domain" description="Aminoacyl-transfer RNA synthetases class-II family profile" evidence="23">
    <location>
        <begin position="31"/>
        <end position="276"/>
    </location>
</feature>
<evidence type="ECO:0000256" key="4">
    <source>
        <dbReference type="ARBA" id="ARBA00006492"/>
    </source>
</evidence>
<feature type="compositionally biased region" description="Basic and acidic residues" evidence="22">
    <location>
        <begin position="1818"/>
        <end position="1827"/>
    </location>
</feature>
<dbReference type="FunFam" id="3.30.930.10:FF:000037">
    <property type="entry name" value="Proline--tRNA ligase"/>
    <property type="match status" value="1"/>
</dbReference>
<keyword evidence="8" id="KW-0808">Transferase</keyword>
<proteinExistence type="inferred from homology"/>
<evidence type="ECO:0000256" key="3">
    <source>
        <dbReference type="ARBA" id="ARBA00004922"/>
    </source>
</evidence>
<evidence type="ECO:0000256" key="10">
    <source>
        <dbReference type="ARBA" id="ARBA00022723"/>
    </source>
</evidence>
<keyword evidence="13" id="KW-0648">Protein biosynthesis</keyword>
<dbReference type="InterPro" id="IPR004499">
    <property type="entry name" value="Pro-tRNA-ligase_IIa_arc-type"/>
</dbReference>
<evidence type="ECO:0000256" key="22">
    <source>
        <dbReference type="SAM" id="MobiDB-lite"/>
    </source>
</evidence>
<dbReference type="InterPro" id="IPR004154">
    <property type="entry name" value="Anticodon-bd"/>
</dbReference>
<evidence type="ECO:0000256" key="13">
    <source>
        <dbReference type="ARBA" id="ARBA00022917"/>
    </source>
</evidence>
<evidence type="ECO:0000256" key="5">
    <source>
        <dbReference type="ARBA" id="ARBA00012831"/>
    </source>
</evidence>
<protein>
    <recommendedName>
        <fullName evidence="5">proline--tRNA ligase</fullName>
        <ecNumber evidence="5">6.1.1.15</ecNumber>
    </recommendedName>
    <alternativeName>
        <fullName evidence="20">Prolyl-tRNA synthetase</fullName>
    </alternativeName>
</protein>
<organism evidence="24 25">
    <name type="scientific">Polarella glacialis</name>
    <name type="common">Dinoflagellate</name>
    <dbReference type="NCBI Taxonomy" id="89957"/>
    <lineage>
        <taxon>Eukaryota</taxon>
        <taxon>Sar</taxon>
        <taxon>Alveolata</taxon>
        <taxon>Dinophyceae</taxon>
        <taxon>Suessiales</taxon>
        <taxon>Suessiaceae</taxon>
        <taxon>Polarella</taxon>
    </lineage>
</organism>
<evidence type="ECO:0000256" key="17">
    <source>
        <dbReference type="ARBA" id="ARBA00023136"/>
    </source>
</evidence>
<evidence type="ECO:0000256" key="14">
    <source>
        <dbReference type="ARBA" id="ARBA00022968"/>
    </source>
</evidence>
<dbReference type="InterPro" id="IPR045864">
    <property type="entry name" value="aa-tRNA-synth_II/BPL/LPL"/>
</dbReference>
<dbReference type="InterPro" id="IPR002314">
    <property type="entry name" value="aa-tRNA-synt_IIb"/>
</dbReference>
<accession>A0A813HWF6</accession>
<evidence type="ECO:0000256" key="12">
    <source>
        <dbReference type="ARBA" id="ARBA00022840"/>
    </source>
</evidence>
<dbReference type="Gene3D" id="3.40.50.800">
    <property type="entry name" value="Anticodon-binding domain"/>
    <property type="match status" value="1"/>
</dbReference>
<dbReference type="InterPro" id="IPR004139">
    <property type="entry name" value="Glyco_trans_13"/>
</dbReference>
<dbReference type="GO" id="GO:0017101">
    <property type="term" value="C:aminoacyl-tRNA synthetase multienzyme complex"/>
    <property type="evidence" value="ECO:0007669"/>
    <property type="project" value="TreeGrafter"/>
</dbReference>
<evidence type="ECO:0000256" key="2">
    <source>
        <dbReference type="ARBA" id="ARBA00004323"/>
    </source>
</evidence>
<dbReference type="CDD" id="cd00778">
    <property type="entry name" value="ProRS_core_arch_euk"/>
    <property type="match status" value="1"/>
</dbReference>
<evidence type="ECO:0000259" key="23">
    <source>
        <dbReference type="PROSITE" id="PS50862"/>
    </source>
</evidence>
<comment type="similarity">
    <text evidence="4">Belongs to the glycosyltransferase 13 family.</text>
</comment>
<keyword evidence="19" id="KW-0464">Manganese</keyword>
<dbReference type="Pfam" id="PF03129">
    <property type="entry name" value="HGTP_anticodon"/>
    <property type="match status" value="1"/>
</dbReference>
<comment type="catalytic activity">
    <reaction evidence="21">
        <text>tRNA(Pro) + L-proline + ATP = L-prolyl-tRNA(Pro) + AMP + diphosphate</text>
        <dbReference type="Rhea" id="RHEA:14305"/>
        <dbReference type="Rhea" id="RHEA-COMP:9700"/>
        <dbReference type="Rhea" id="RHEA-COMP:9702"/>
        <dbReference type="ChEBI" id="CHEBI:30616"/>
        <dbReference type="ChEBI" id="CHEBI:33019"/>
        <dbReference type="ChEBI" id="CHEBI:60039"/>
        <dbReference type="ChEBI" id="CHEBI:78442"/>
        <dbReference type="ChEBI" id="CHEBI:78532"/>
        <dbReference type="ChEBI" id="CHEBI:456215"/>
        <dbReference type="EC" id="6.1.1.15"/>
    </reaction>
</comment>
<evidence type="ECO:0000256" key="6">
    <source>
        <dbReference type="ARBA" id="ARBA00022598"/>
    </source>
</evidence>
<dbReference type="PANTHER" id="PTHR43382:SF2">
    <property type="entry name" value="BIFUNCTIONAL GLUTAMATE_PROLINE--TRNA LIGASE"/>
    <property type="match status" value="1"/>
</dbReference>
<dbReference type="UniPathway" id="UPA00378"/>
<dbReference type="GO" id="GO:0000139">
    <property type="term" value="C:Golgi membrane"/>
    <property type="evidence" value="ECO:0007669"/>
    <property type="project" value="UniProtKB-SubCell"/>
</dbReference>
<comment type="caution">
    <text evidence="24">The sequence shown here is derived from an EMBL/GenBank/DDBJ whole genome shotgun (WGS) entry which is preliminary data.</text>
</comment>
<reference evidence="24" key="1">
    <citation type="submission" date="2021-02" db="EMBL/GenBank/DDBJ databases">
        <authorList>
            <person name="Dougan E. K."/>
            <person name="Rhodes N."/>
            <person name="Thang M."/>
            <person name="Chan C."/>
        </authorList>
    </citation>
    <scope>NUCLEOTIDE SEQUENCE</scope>
</reference>
<evidence type="ECO:0000313" key="24">
    <source>
        <dbReference type="EMBL" id="CAE8641865.1"/>
    </source>
</evidence>
<evidence type="ECO:0000256" key="9">
    <source>
        <dbReference type="ARBA" id="ARBA00022692"/>
    </source>
</evidence>
<keyword evidence="11" id="KW-0547">Nucleotide-binding</keyword>
<keyword evidence="7" id="KW-0328">Glycosyltransferase</keyword>
<keyword evidence="25" id="KW-1185">Reference proteome</keyword>
<feature type="region of interest" description="Disordered" evidence="22">
    <location>
        <begin position="1678"/>
        <end position="1730"/>
    </location>
</feature>
<dbReference type="SUPFAM" id="SSF53448">
    <property type="entry name" value="Nucleotide-diphospho-sugar transferases"/>
    <property type="match status" value="1"/>
</dbReference>
<evidence type="ECO:0000256" key="20">
    <source>
        <dbReference type="ARBA" id="ARBA00029731"/>
    </source>
</evidence>
<dbReference type="Gene3D" id="3.30.110.30">
    <property type="entry name" value="C-terminal domain of ProRS"/>
    <property type="match status" value="1"/>
</dbReference>
<keyword evidence="16" id="KW-0333">Golgi apparatus</keyword>
<keyword evidence="12" id="KW-0067">ATP-binding</keyword>
<comment type="cofactor">
    <cofactor evidence="1">
        <name>Mn(2+)</name>
        <dbReference type="ChEBI" id="CHEBI:29035"/>
    </cofactor>
</comment>
<dbReference type="Pfam" id="PF00587">
    <property type="entry name" value="tRNA-synt_2b"/>
    <property type="match status" value="1"/>
</dbReference>
<evidence type="ECO:0000313" key="25">
    <source>
        <dbReference type="Proteomes" id="UP000654075"/>
    </source>
</evidence>
<dbReference type="NCBIfam" id="TIGR00408">
    <property type="entry name" value="proS_fam_I"/>
    <property type="match status" value="1"/>
</dbReference>
<keyword evidence="9" id="KW-0812">Transmembrane</keyword>
<dbReference type="InterPro" id="IPR033721">
    <property type="entry name" value="ProRS_core_arch_euk"/>
</dbReference>
<dbReference type="GO" id="GO:0005524">
    <property type="term" value="F:ATP binding"/>
    <property type="evidence" value="ECO:0007669"/>
    <property type="project" value="UniProtKB-KW"/>
</dbReference>
<dbReference type="PANTHER" id="PTHR43382">
    <property type="entry name" value="PROLYL-TRNA SYNTHETASE"/>
    <property type="match status" value="1"/>
</dbReference>
<dbReference type="Gene3D" id="3.90.550.10">
    <property type="entry name" value="Spore Coat Polysaccharide Biosynthesis Protein SpsA, Chain A"/>
    <property type="match status" value="2"/>
</dbReference>
<dbReference type="GO" id="GO:0008375">
    <property type="term" value="F:acetylglucosaminyltransferase activity"/>
    <property type="evidence" value="ECO:0007669"/>
    <property type="project" value="InterPro"/>
</dbReference>
<dbReference type="InterPro" id="IPR017449">
    <property type="entry name" value="Pro-tRNA_synth_II"/>
</dbReference>
<keyword evidence="6" id="KW-0436">Ligase</keyword>
<evidence type="ECO:0000256" key="19">
    <source>
        <dbReference type="ARBA" id="ARBA00023211"/>
    </source>
</evidence>
<dbReference type="HAMAP" id="MF_01571">
    <property type="entry name" value="Pro_tRNA_synth_type3"/>
    <property type="match status" value="1"/>
</dbReference>
<comment type="subcellular location">
    <subcellularLocation>
        <location evidence="2">Golgi apparatus membrane</location>
        <topology evidence="2">Single-pass type II membrane protein</topology>
    </subcellularLocation>
</comment>
<dbReference type="SUPFAM" id="SSF52954">
    <property type="entry name" value="Class II aaRS ABD-related"/>
    <property type="match status" value="1"/>
</dbReference>
<evidence type="ECO:0000256" key="18">
    <source>
        <dbReference type="ARBA" id="ARBA00023146"/>
    </source>
</evidence>
<evidence type="ECO:0000256" key="8">
    <source>
        <dbReference type="ARBA" id="ARBA00022679"/>
    </source>
</evidence>
<dbReference type="GO" id="GO:0004827">
    <property type="term" value="F:proline-tRNA ligase activity"/>
    <property type="evidence" value="ECO:0007669"/>
    <property type="project" value="UniProtKB-EC"/>
</dbReference>
<sequence length="1926" mass="210493">MPEWYAQVVKKAELIEDYPVVGCFTLRPWAYKMWEIIMGWFDSEIKKLGVENGYFPIFIPKEYICKEEDHLEDFAPELAWVAKFGDTEINEPVALRPTSETAMYSAYSGWVQSHRDLPIEINQWCNMVRWEVKQTMPLIRMRENLWQEGHTAFAEKAPAEEKVLQVLELYAQIYEEMLAVPVVRGKKTRAETFPGADYTMTVEVYVGATGRSIQRGTSHHLGQRFSKMFDISFQDPKDSTSQAREYAYQNSWGFSIHSLGAMVVVHEDDCGLVMAPGVASQQVVIVPVGLKATASACKKLEKDLTDAGIRVKLDDSDRKSPGNKFNYWEMKGVPLRIELGLMDWEKGEFMMSKRNLESTKNNKITGKLASAVELVQQTLADITKELYSKALADRDCCFASVDNWEDVTPNLSQKKLLLIPFCGEPACEEEVKQKTKEEAAEHEEVNGLKMGMQATELVSVCVTVSPLASTDMFRQEASVILDSLYSLAIVLLEAPRRTGFSFRWAGVLTCLVLLQAAVGFFFWHSRRISSKPVSLTEERPRPAEFLAPPKVLRAAPVPGSGLQSGSLLAAFAAADAPIPGNLENQTAEIAILVITSGRRLQRLRDTLKSLSRVDGLKMSSVLVSQASPGEASRRAVQEEFGLAWVGPLPKVVSTKSLPPLVAGFEQEAKPFEHYRRSLDHAVRQHFRAESFRSLLVLEEELVFSPDLLTFSAQLEPLLFKDRSLWCISAWNDNGLAPYTADLTVVLRTDWFSGVGWLARLDDLRSDLLPAWPGSGQHWRSWVRRNRVDAQQQCLIPEVSRAAFATVSCDSAGLAAECGDEEIAARQLSAKAVMSSAMSAHLGDVRRLEASNYQELFTVKWPASEGLALAAQVASPAQLQELLQTRKGPRALLLALALPSPQEVTAAGGVQQATAGLWAELLTHFSLLGGGWGPRVSYKGVIRLRWGDSILFLAASDSPLLKGPMAVVQSSQPVSAMQFSVLPTGGLRSTGVKMTLPIAPQSTVSASVPGASCARHCEGVGGVCVDADLAAVASCVPPLTTVLKCSQCSDKAKSSAFPGMEHESGKCFAGVSISGAKGAMTGDCGASAPDVRRLCVCRTRQGDVPVRLQSLSRYFQQAAGTSSQRLRSFQSARENRGQAEVSRFARRAHAPVSAPSARLRPGELPVVVIALAAERETPDDLSSLRATLASLAGADGFSHKSVLVAHESRQLAAVQLVEEEFGMQRVEVPVSKLLTDQSKRSAALHKAALLHALGGIAKQASAVLVLTEGMRVSPDVLWYFVQLEGVLHQDKSLLAVSGWNDNGLAPYVADPTVVLRTDWFSGIGWLVQAQTLREELIPQWPTSDWERIFQSPKIRKGRQFLLPEVSRVVPSSAWLERATLASGIGDQRALRGGDGRGDHASLQSSTWEQTPLCSYSMVDLGDVSRLLKTRYRELFFKDWPGEGLLNTKLLTSIRPIVDGRINAGGPWRLVFRNIDPETDTTWRAIASFFSLWPELPIRTAYHGVVRLRWRDSVLYLVPQSSLLASGSFAQEFVGDAVENSLSSGQATESIMPVVKSQIVDPMLFFASARPVLLPANAEVVAAAVPGTSCQEVCAETRHTCLNEDLFFVNNCAALAGAFGCSSGCEPSEGQEQPSQEASTHSEKCLFNTDPHRYPPSCPARHAGTRRLCVCRVMPNNGGNSAIVEEVSGESRRKSELEQPAASERDPPLSAALTTPKPKPSTLDTPVSKGQAAKAVPDMPAFAAGLETKPAELSILVIASDTRPQCLGTDDEDDEEEEEEDAEDDEEEEEGGDLDQMVEDESDDESYAPPAGGGAGETRFSSEERDPNGKVKKLALGGRPTSSARRRRKEAQLALSSILRGEPQVFFAALLQRPKLLVSSDLLGRTALHLALLRSRPEVVKAILSVEDKELVARALATPFLGAGQFFK</sequence>
<feature type="region of interest" description="Disordered" evidence="22">
    <location>
        <begin position="1760"/>
        <end position="1846"/>
    </location>
</feature>
<name>A0A813HWF6_POLGL</name>
<evidence type="ECO:0000256" key="7">
    <source>
        <dbReference type="ARBA" id="ARBA00022676"/>
    </source>
</evidence>
<dbReference type="SUPFAM" id="SSF64586">
    <property type="entry name" value="C-terminal domain of ProRS"/>
    <property type="match status" value="1"/>
</dbReference>
<dbReference type="InterPro" id="IPR036621">
    <property type="entry name" value="Anticodon-bd_dom_sf"/>
</dbReference>
<keyword evidence="18" id="KW-0030">Aminoacyl-tRNA synthetase</keyword>
<feature type="compositionally biased region" description="Acidic residues" evidence="22">
    <location>
        <begin position="1767"/>
        <end position="1804"/>
    </location>
</feature>
<comment type="pathway">
    <text evidence="3">Protein modification; protein glycosylation.</text>
</comment>
<dbReference type="Proteomes" id="UP000654075">
    <property type="component" value="Unassembled WGS sequence"/>
</dbReference>
<evidence type="ECO:0000256" key="16">
    <source>
        <dbReference type="ARBA" id="ARBA00023034"/>
    </source>
</evidence>
<keyword evidence="15" id="KW-1133">Transmembrane helix</keyword>
<evidence type="ECO:0000256" key="1">
    <source>
        <dbReference type="ARBA" id="ARBA00001936"/>
    </source>
</evidence>